<evidence type="ECO:0000313" key="7">
    <source>
        <dbReference type="Proteomes" id="UP000228777"/>
    </source>
</evidence>
<reference evidence="7" key="1">
    <citation type="submission" date="2017-09" db="EMBL/GenBank/DDBJ databases">
        <title>Depth-based differentiation of microbial function through sediment-hosted aquifers and enrichment of novel symbionts in the deep terrestrial subsurface.</title>
        <authorList>
            <person name="Probst A.J."/>
            <person name="Ladd B."/>
            <person name="Jarett J.K."/>
            <person name="Geller-Mcgrath D.E."/>
            <person name="Sieber C.M.K."/>
            <person name="Emerson J.B."/>
            <person name="Anantharaman K."/>
            <person name="Thomas B.C."/>
            <person name="Malmstrom R."/>
            <person name="Stieglmeier M."/>
            <person name="Klingl A."/>
            <person name="Woyke T."/>
            <person name="Ryan C.M."/>
            <person name="Banfield J.F."/>
        </authorList>
    </citation>
    <scope>NUCLEOTIDE SEQUENCE [LARGE SCALE GENOMIC DNA]</scope>
</reference>
<dbReference type="InterPro" id="IPR058240">
    <property type="entry name" value="rSAM_sf"/>
</dbReference>
<proteinExistence type="predicted"/>
<evidence type="ECO:0000256" key="2">
    <source>
        <dbReference type="ARBA" id="ARBA00022723"/>
    </source>
</evidence>
<evidence type="ECO:0000259" key="5">
    <source>
        <dbReference type="Pfam" id="PF04055"/>
    </source>
</evidence>
<accession>A0A2M6Z3A1</accession>
<dbReference type="PANTHER" id="PTHR43524">
    <property type="entry name" value="RADICAL SAM SUPERFAMILY PROTEIN"/>
    <property type="match status" value="1"/>
</dbReference>
<dbReference type="AlphaFoldDB" id="A0A2M6Z3A1"/>
<dbReference type="EMBL" id="PEWP01000025">
    <property type="protein sequence ID" value="PIU46889.1"/>
    <property type="molecule type" value="Genomic_DNA"/>
</dbReference>
<dbReference type="Gene3D" id="3.20.20.70">
    <property type="entry name" value="Aldolase class I"/>
    <property type="match status" value="1"/>
</dbReference>
<dbReference type="CDD" id="cd01335">
    <property type="entry name" value="Radical_SAM"/>
    <property type="match status" value="1"/>
</dbReference>
<comment type="caution">
    <text evidence="6">The sequence shown here is derived from an EMBL/GenBank/DDBJ whole genome shotgun (WGS) entry which is preliminary data.</text>
</comment>
<dbReference type="CDD" id="cd21128">
    <property type="entry name" value="SPASM_rSAM"/>
    <property type="match status" value="1"/>
</dbReference>
<evidence type="ECO:0000256" key="4">
    <source>
        <dbReference type="ARBA" id="ARBA00023014"/>
    </source>
</evidence>
<organism evidence="6 7">
    <name type="scientific">bacterium (Candidatus Gribaldobacteria) CG07_land_8_20_14_0_80_33_18</name>
    <dbReference type="NCBI Taxonomy" id="2014272"/>
    <lineage>
        <taxon>Bacteria</taxon>
        <taxon>Candidatus Gribaldobacteria</taxon>
    </lineage>
</organism>
<dbReference type="SFLD" id="SFLDG01067">
    <property type="entry name" value="SPASM/twitch_domain_containing"/>
    <property type="match status" value="1"/>
</dbReference>
<feature type="domain" description="Radical SAM core" evidence="5">
    <location>
        <begin position="114"/>
        <end position="244"/>
    </location>
</feature>
<protein>
    <submittedName>
        <fullName evidence="6">Radical SAM protein</fullName>
    </submittedName>
</protein>
<dbReference type="Pfam" id="PF04055">
    <property type="entry name" value="Radical_SAM"/>
    <property type="match status" value="1"/>
</dbReference>
<keyword evidence="2" id="KW-0479">Metal-binding</keyword>
<dbReference type="SFLD" id="SFLDS00029">
    <property type="entry name" value="Radical_SAM"/>
    <property type="match status" value="1"/>
</dbReference>
<dbReference type="GO" id="GO:0003824">
    <property type="term" value="F:catalytic activity"/>
    <property type="evidence" value="ECO:0007669"/>
    <property type="project" value="InterPro"/>
</dbReference>
<dbReference type="PANTHER" id="PTHR43524:SF1">
    <property type="entry name" value="RADICAL SAM SUPERFAMILY PROTEIN"/>
    <property type="match status" value="1"/>
</dbReference>
<dbReference type="GO" id="GO:0051536">
    <property type="term" value="F:iron-sulfur cluster binding"/>
    <property type="evidence" value="ECO:0007669"/>
    <property type="project" value="UniProtKB-KW"/>
</dbReference>
<keyword evidence="1" id="KW-0949">S-adenosyl-L-methionine</keyword>
<keyword evidence="3" id="KW-0408">Iron</keyword>
<keyword evidence="4" id="KW-0411">Iron-sulfur</keyword>
<sequence length="457" mass="53181">MKILENLAKNVFKQLNGKIEKGETSLEKILGQAVFWLTPLVIWKDESRQNLKNAKGIFLKGTGLKLLQRIQENMSPEFRQKFFENLVLPSIWPSKSFVNYERKYGDRSPYTVLISPTMRCNFKCLGCYADKYERKDDLPIEVVHRIINEGEKFLSPAFWTILGGEPFFWEGIWEMFEMHPNSYFQVFTNGSLLEKHLKRLKSLGNVFLQISLEGFEEKTDARRGKGVFKQLVAIMDVLREERIPFGYSCFTHQGNVFEVMGEPFVDLMIEKGALVGWYFLAMPIGGCTPEDMPTPEQRFWMKEQRERLRETKPLFIVDFWNDAPFVNGCIAYAKGFCHINNFGDVEPCIFCHFATDNVKDKSLEDCFNSPWFKAGRGRQPFNENRYLPCQIIDNPDELRKSVKEGKAYPTHEGAEKVLNEFASALDKYAGKVKKLYTPEWEKDKKKLAVFCKKRLMI</sequence>
<dbReference type="SUPFAM" id="SSF102114">
    <property type="entry name" value="Radical SAM enzymes"/>
    <property type="match status" value="1"/>
</dbReference>
<evidence type="ECO:0000256" key="1">
    <source>
        <dbReference type="ARBA" id="ARBA00022691"/>
    </source>
</evidence>
<evidence type="ECO:0000256" key="3">
    <source>
        <dbReference type="ARBA" id="ARBA00023004"/>
    </source>
</evidence>
<dbReference type="InterPro" id="IPR007197">
    <property type="entry name" value="rSAM"/>
</dbReference>
<dbReference type="GO" id="GO:0046872">
    <property type="term" value="F:metal ion binding"/>
    <property type="evidence" value="ECO:0007669"/>
    <property type="project" value="UniProtKB-KW"/>
</dbReference>
<dbReference type="Proteomes" id="UP000228777">
    <property type="component" value="Unassembled WGS sequence"/>
</dbReference>
<gene>
    <name evidence="6" type="ORF">COS93_01385</name>
</gene>
<dbReference type="InterPro" id="IPR013785">
    <property type="entry name" value="Aldolase_TIM"/>
</dbReference>
<name>A0A2M6Z3A1_9BACT</name>
<evidence type="ECO:0000313" key="6">
    <source>
        <dbReference type="EMBL" id="PIU46889.1"/>
    </source>
</evidence>